<proteinExistence type="predicted"/>
<dbReference type="AlphaFoldDB" id="A0A6M5Z460"/>
<evidence type="ECO:0000313" key="2">
    <source>
        <dbReference type="Proteomes" id="UP000503447"/>
    </source>
</evidence>
<sequence>MTHRGDWIGRVECWCTREQNKKRLLQENFQAISLKARVLWL</sequence>
<evidence type="ECO:0000313" key="1">
    <source>
        <dbReference type="EMBL" id="QJX00876.1"/>
    </source>
</evidence>
<gene>
    <name evidence="1" type="ORF">FTUN_8514</name>
</gene>
<dbReference type="KEGG" id="ftj:FTUN_8514"/>
<accession>A0A6M5Z460</accession>
<name>A0A6M5Z460_9BACT</name>
<reference evidence="2" key="1">
    <citation type="submission" date="2020-05" db="EMBL/GenBank/DDBJ databases">
        <title>Frigoriglobus tundricola gen. nov., sp. nov., a psychrotolerant cellulolytic planctomycete of the family Gemmataceae with two divergent copies of 16S rRNA gene.</title>
        <authorList>
            <person name="Kulichevskaya I.S."/>
            <person name="Ivanova A.A."/>
            <person name="Naumoff D.G."/>
            <person name="Beletsky A.V."/>
            <person name="Rijpstra W.I.C."/>
            <person name="Sinninghe Damste J.S."/>
            <person name="Mardanov A.V."/>
            <person name="Ravin N.V."/>
            <person name="Dedysh S.N."/>
        </authorList>
    </citation>
    <scope>NUCLEOTIDE SEQUENCE [LARGE SCALE GENOMIC DNA]</scope>
    <source>
        <strain evidence="2">PL17</strain>
    </source>
</reference>
<dbReference type="EMBL" id="CP053452">
    <property type="protein sequence ID" value="QJX00876.1"/>
    <property type="molecule type" value="Genomic_DNA"/>
</dbReference>
<keyword evidence="2" id="KW-1185">Reference proteome</keyword>
<organism evidence="1 2">
    <name type="scientific">Frigoriglobus tundricola</name>
    <dbReference type="NCBI Taxonomy" id="2774151"/>
    <lineage>
        <taxon>Bacteria</taxon>
        <taxon>Pseudomonadati</taxon>
        <taxon>Planctomycetota</taxon>
        <taxon>Planctomycetia</taxon>
        <taxon>Gemmatales</taxon>
        <taxon>Gemmataceae</taxon>
        <taxon>Frigoriglobus</taxon>
    </lineage>
</organism>
<protein>
    <submittedName>
        <fullName evidence="1">Uncharacterized protein</fullName>
    </submittedName>
</protein>
<dbReference type="Proteomes" id="UP000503447">
    <property type="component" value="Chromosome"/>
</dbReference>